<proteinExistence type="predicted"/>
<organism evidence="2 3">
    <name type="scientific">Oryzias sinensis</name>
    <name type="common">Chinese medaka</name>
    <dbReference type="NCBI Taxonomy" id="183150"/>
    <lineage>
        <taxon>Eukaryota</taxon>
        <taxon>Metazoa</taxon>
        <taxon>Chordata</taxon>
        <taxon>Craniata</taxon>
        <taxon>Vertebrata</taxon>
        <taxon>Euteleostomi</taxon>
        <taxon>Actinopterygii</taxon>
        <taxon>Neopterygii</taxon>
        <taxon>Teleostei</taxon>
        <taxon>Neoteleostei</taxon>
        <taxon>Acanthomorphata</taxon>
        <taxon>Ovalentaria</taxon>
        <taxon>Atherinomorphae</taxon>
        <taxon>Beloniformes</taxon>
        <taxon>Adrianichthyidae</taxon>
        <taxon>Oryziinae</taxon>
        <taxon>Oryzias</taxon>
    </lineage>
</organism>
<accession>A0A8C7WWG7</accession>
<dbReference type="PANTHER" id="PTHR46013:SF4">
    <property type="entry name" value="B-CELL RECEPTOR CD22-RELATED"/>
    <property type="match status" value="1"/>
</dbReference>
<dbReference type="AlphaFoldDB" id="A0A8C7WWG7"/>
<dbReference type="InterPro" id="IPR003599">
    <property type="entry name" value="Ig_sub"/>
</dbReference>
<dbReference type="InterPro" id="IPR003598">
    <property type="entry name" value="Ig_sub2"/>
</dbReference>
<dbReference type="InterPro" id="IPR036179">
    <property type="entry name" value="Ig-like_dom_sf"/>
</dbReference>
<keyword evidence="3" id="KW-1185">Reference proteome</keyword>
<reference evidence="2" key="2">
    <citation type="submission" date="2025-09" db="UniProtKB">
        <authorList>
            <consortium name="Ensembl"/>
        </authorList>
    </citation>
    <scope>IDENTIFICATION</scope>
</reference>
<dbReference type="InterPro" id="IPR007110">
    <property type="entry name" value="Ig-like_dom"/>
</dbReference>
<dbReference type="SUPFAM" id="SSF48726">
    <property type="entry name" value="Immunoglobulin"/>
    <property type="match status" value="1"/>
</dbReference>
<evidence type="ECO:0000313" key="2">
    <source>
        <dbReference type="Ensembl" id="ENSOSIP00000004449.1"/>
    </source>
</evidence>
<name>A0A8C7WWG7_9TELE</name>
<dbReference type="Gene3D" id="2.60.40.10">
    <property type="entry name" value="Immunoglobulins"/>
    <property type="match status" value="1"/>
</dbReference>
<dbReference type="SMART" id="SM00408">
    <property type="entry name" value="IGc2"/>
    <property type="match status" value="1"/>
</dbReference>
<evidence type="ECO:0000259" key="1">
    <source>
        <dbReference type="PROSITE" id="PS50835"/>
    </source>
</evidence>
<protein>
    <recommendedName>
        <fullName evidence="1">Ig-like domain-containing protein</fullName>
    </recommendedName>
</protein>
<dbReference type="Ensembl" id="ENSOSIT00000004757.1">
    <property type="protein sequence ID" value="ENSOSIP00000004449.1"/>
    <property type="gene ID" value="ENSOSIG00000003033.1"/>
</dbReference>
<dbReference type="Pfam" id="PF13895">
    <property type="entry name" value="Ig_2"/>
    <property type="match status" value="1"/>
</dbReference>
<feature type="domain" description="Ig-like" evidence="1">
    <location>
        <begin position="15"/>
        <end position="95"/>
    </location>
</feature>
<dbReference type="PANTHER" id="PTHR46013">
    <property type="entry name" value="VASCULAR CELL ADHESION MOLECULE 1"/>
    <property type="match status" value="1"/>
</dbReference>
<evidence type="ECO:0000313" key="3">
    <source>
        <dbReference type="Proteomes" id="UP000694383"/>
    </source>
</evidence>
<dbReference type="SMART" id="SM00409">
    <property type="entry name" value="IG"/>
    <property type="match status" value="1"/>
</dbReference>
<dbReference type="Proteomes" id="UP000694383">
    <property type="component" value="Unplaced"/>
</dbReference>
<sequence>SPLSLFISNFFSDPPQTASVSLIPPGEVLEGSSVTLTCSSDANPAASYTWFTDDQNHLNAVNIYHLPSINRNDSGIYVCKSENKHGWINSSVHIDVLSSGEWIKSCRIKGLI</sequence>
<dbReference type="PROSITE" id="PS50835">
    <property type="entry name" value="IG_LIKE"/>
    <property type="match status" value="1"/>
</dbReference>
<dbReference type="GeneTree" id="ENSGT01030000236667"/>
<dbReference type="InterPro" id="IPR013783">
    <property type="entry name" value="Ig-like_fold"/>
</dbReference>
<reference evidence="2" key="1">
    <citation type="submission" date="2025-08" db="UniProtKB">
        <authorList>
            <consortium name="Ensembl"/>
        </authorList>
    </citation>
    <scope>IDENTIFICATION</scope>
</reference>